<keyword evidence="4" id="KW-1185">Reference proteome</keyword>
<dbReference type="Proteomes" id="UP000244948">
    <property type="component" value="Unassembled WGS sequence"/>
</dbReference>
<dbReference type="EMBL" id="QEWR01000004">
    <property type="protein sequence ID" value="PWD82603.1"/>
    <property type="molecule type" value="Genomic_DNA"/>
</dbReference>
<feature type="modified residue" description="4-aspartylphosphate" evidence="1">
    <location>
        <position position="54"/>
    </location>
</feature>
<dbReference type="InterPro" id="IPR001789">
    <property type="entry name" value="Sig_transdc_resp-reg_receiver"/>
</dbReference>
<dbReference type="Gene3D" id="3.40.50.2300">
    <property type="match status" value="1"/>
</dbReference>
<evidence type="ECO:0000313" key="3">
    <source>
        <dbReference type="EMBL" id="PWD82603.1"/>
    </source>
</evidence>
<evidence type="ECO:0000313" key="4">
    <source>
        <dbReference type="Proteomes" id="UP000244948"/>
    </source>
</evidence>
<feature type="domain" description="Response regulatory" evidence="2">
    <location>
        <begin position="6"/>
        <end position="121"/>
    </location>
</feature>
<dbReference type="AlphaFoldDB" id="A0A2U2AIX4"/>
<evidence type="ECO:0000256" key="1">
    <source>
        <dbReference type="PROSITE-ProRule" id="PRU00169"/>
    </source>
</evidence>
<proteinExistence type="predicted"/>
<reference evidence="3 4" key="1">
    <citation type="journal article" date="2018" name="Genome Announc.">
        <title>Ignatzschineria cameli sp. nov., isolated from necrotic foot tissue of dromedaries (Camelus dromedarius) and associated maggots (Wohlfahrtia species) in Dubai.</title>
        <authorList>
            <person name="Tsang C.C."/>
            <person name="Tang J.Y."/>
            <person name="Fong J.Y."/>
            <person name="Kinne J."/>
            <person name="Lee H.H."/>
            <person name="Joseph M."/>
            <person name="Jose S."/>
            <person name="Schuster R.K."/>
            <person name="Tang Y."/>
            <person name="Sivakumar S."/>
            <person name="Chen J.H."/>
            <person name="Teng J.L."/>
            <person name="Lau S.K."/>
            <person name="Wernery U."/>
            <person name="Woo P.C."/>
        </authorList>
    </citation>
    <scope>NUCLEOTIDE SEQUENCE [LARGE SCALE GENOMIC DNA]</scope>
    <source>
        <strain evidence="3 4">KCTC 22643</strain>
    </source>
</reference>
<evidence type="ECO:0000259" key="2">
    <source>
        <dbReference type="PROSITE" id="PS50110"/>
    </source>
</evidence>
<keyword evidence="1" id="KW-0597">Phosphoprotein</keyword>
<dbReference type="InterPro" id="IPR011006">
    <property type="entry name" value="CheY-like_superfamily"/>
</dbReference>
<dbReference type="GO" id="GO:0000160">
    <property type="term" value="P:phosphorelay signal transduction system"/>
    <property type="evidence" value="ECO:0007669"/>
    <property type="project" value="InterPro"/>
</dbReference>
<comment type="caution">
    <text evidence="3">The sequence shown here is derived from an EMBL/GenBank/DDBJ whole genome shotgun (WGS) entry which is preliminary data.</text>
</comment>
<protein>
    <recommendedName>
        <fullName evidence="2">Response regulatory domain-containing protein</fullName>
    </recommendedName>
</protein>
<gene>
    <name evidence="3" type="ORF">DC082_08210</name>
</gene>
<dbReference type="Pfam" id="PF00072">
    <property type="entry name" value="Response_reg"/>
    <property type="match status" value="1"/>
</dbReference>
<dbReference type="SUPFAM" id="SSF52172">
    <property type="entry name" value="CheY-like"/>
    <property type="match status" value="1"/>
</dbReference>
<accession>A0A2U2AIX4</accession>
<sequence length="138" mass="15615">MLMLERILLVTEDASLQEKFRGLFNAEQCQYCFHYAEAARLLNAGYTPDLIIVDLILPVITGVETLDLLQKQLAPKEVPGIIVTQNDRLVLHSLPRPPALLGIISKKADPLILFERIKKLWEEYQVPLIDGEIIPAEN</sequence>
<dbReference type="CDD" id="cd00156">
    <property type="entry name" value="REC"/>
    <property type="match status" value="1"/>
</dbReference>
<name>A0A2U2AIX4_9GAMM</name>
<dbReference type="PROSITE" id="PS50110">
    <property type="entry name" value="RESPONSE_REGULATORY"/>
    <property type="match status" value="1"/>
</dbReference>
<organism evidence="3 4">
    <name type="scientific">Ignatzschineria indica</name>
    <dbReference type="NCBI Taxonomy" id="472583"/>
    <lineage>
        <taxon>Bacteria</taxon>
        <taxon>Pseudomonadati</taxon>
        <taxon>Pseudomonadota</taxon>
        <taxon>Gammaproteobacteria</taxon>
        <taxon>Cardiobacteriales</taxon>
        <taxon>Ignatzschineriaceae</taxon>
        <taxon>Ignatzschineria</taxon>
    </lineage>
</organism>